<dbReference type="EMBL" id="JABEBT010000240">
    <property type="protein sequence ID" value="KAF7623488.1"/>
    <property type="molecule type" value="Genomic_DNA"/>
</dbReference>
<sequence length="111" mass="12525">MGDGSICYATAKNWFKKFRDGKEDLTNKECLGRPPTININPVLPAIEADPTLSTRMLGDEVDCSHTQVARILHEAAKKLYFASKTPDFYARGIDLLPIKWQHVIDNNEFSD</sequence>
<dbReference type="GO" id="GO:0003697">
    <property type="term" value="F:single-stranded DNA binding"/>
    <property type="evidence" value="ECO:0007669"/>
    <property type="project" value="TreeGrafter"/>
</dbReference>
<dbReference type="GO" id="GO:0000729">
    <property type="term" value="P:DNA double-strand break processing"/>
    <property type="evidence" value="ECO:0007669"/>
    <property type="project" value="TreeGrafter"/>
</dbReference>
<dbReference type="GO" id="GO:0035861">
    <property type="term" value="C:site of double-strand break"/>
    <property type="evidence" value="ECO:0007669"/>
    <property type="project" value="TreeGrafter"/>
</dbReference>
<dbReference type="GO" id="GO:0044547">
    <property type="term" value="F:DNA topoisomerase binding"/>
    <property type="evidence" value="ECO:0007669"/>
    <property type="project" value="TreeGrafter"/>
</dbReference>
<dbReference type="GO" id="GO:0003690">
    <property type="term" value="F:double-stranded DNA binding"/>
    <property type="evidence" value="ECO:0007669"/>
    <property type="project" value="TreeGrafter"/>
</dbReference>
<dbReference type="GO" id="GO:0000014">
    <property type="term" value="F:single-stranded DNA endodeoxyribonuclease activity"/>
    <property type="evidence" value="ECO:0007669"/>
    <property type="project" value="TreeGrafter"/>
</dbReference>
<gene>
    <name evidence="1" type="ORF">Mgra_00010212</name>
</gene>
<dbReference type="GO" id="GO:0046975">
    <property type="term" value="F:histone H3K36 methyltransferase activity"/>
    <property type="evidence" value="ECO:0007669"/>
    <property type="project" value="TreeGrafter"/>
</dbReference>
<reference evidence="1" key="1">
    <citation type="journal article" date="2020" name="Ecol. Evol.">
        <title>Genome structure and content of the rice root-knot nematode (Meloidogyne graminicola).</title>
        <authorList>
            <person name="Phan N.T."/>
            <person name="Danchin E.G.J."/>
            <person name="Klopp C."/>
            <person name="Perfus-Barbeoch L."/>
            <person name="Kozlowski D.K."/>
            <person name="Koutsovoulos G.D."/>
            <person name="Lopez-Roques C."/>
            <person name="Bouchez O."/>
            <person name="Zahm M."/>
            <person name="Besnard G."/>
            <person name="Bellafiore S."/>
        </authorList>
    </citation>
    <scope>NUCLEOTIDE SEQUENCE</scope>
    <source>
        <strain evidence="1">VN-18</strain>
    </source>
</reference>
<dbReference type="Proteomes" id="UP000605970">
    <property type="component" value="Unassembled WGS sequence"/>
</dbReference>
<evidence type="ECO:0000313" key="1">
    <source>
        <dbReference type="EMBL" id="KAF7623488.1"/>
    </source>
</evidence>
<dbReference type="PANTHER" id="PTHR46060:SF2">
    <property type="entry name" value="HISTONE-LYSINE N-METHYLTRANSFERASE SETMAR"/>
    <property type="match status" value="1"/>
</dbReference>
<dbReference type="GO" id="GO:0006303">
    <property type="term" value="P:double-strand break repair via nonhomologous end joining"/>
    <property type="evidence" value="ECO:0007669"/>
    <property type="project" value="TreeGrafter"/>
</dbReference>
<protein>
    <submittedName>
        <fullName evidence="1">HTH_48 domain-containing protein</fullName>
    </submittedName>
</protein>
<comment type="caution">
    <text evidence="1">The sequence shown here is derived from an EMBL/GenBank/DDBJ whole genome shotgun (WGS) entry which is preliminary data.</text>
</comment>
<dbReference type="GO" id="GO:0015074">
    <property type="term" value="P:DNA integration"/>
    <property type="evidence" value="ECO:0007669"/>
    <property type="project" value="TreeGrafter"/>
</dbReference>
<dbReference type="GO" id="GO:0044774">
    <property type="term" value="P:mitotic DNA integrity checkpoint signaling"/>
    <property type="evidence" value="ECO:0007669"/>
    <property type="project" value="TreeGrafter"/>
</dbReference>
<dbReference type="OrthoDB" id="5874681at2759"/>
<organism evidence="1 2">
    <name type="scientific">Meloidogyne graminicola</name>
    <dbReference type="NCBI Taxonomy" id="189291"/>
    <lineage>
        <taxon>Eukaryota</taxon>
        <taxon>Metazoa</taxon>
        <taxon>Ecdysozoa</taxon>
        <taxon>Nematoda</taxon>
        <taxon>Chromadorea</taxon>
        <taxon>Rhabditida</taxon>
        <taxon>Tylenchina</taxon>
        <taxon>Tylenchomorpha</taxon>
        <taxon>Tylenchoidea</taxon>
        <taxon>Meloidogynidae</taxon>
        <taxon>Meloidogyninae</taxon>
        <taxon>Meloidogyne</taxon>
    </lineage>
</organism>
<evidence type="ECO:0000313" key="2">
    <source>
        <dbReference type="Proteomes" id="UP000605970"/>
    </source>
</evidence>
<dbReference type="GO" id="GO:0000793">
    <property type="term" value="C:condensed chromosome"/>
    <property type="evidence" value="ECO:0007669"/>
    <property type="project" value="TreeGrafter"/>
</dbReference>
<dbReference type="GO" id="GO:0005634">
    <property type="term" value="C:nucleus"/>
    <property type="evidence" value="ECO:0007669"/>
    <property type="project" value="TreeGrafter"/>
</dbReference>
<dbReference type="AlphaFoldDB" id="A0A8S9Z867"/>
<accession>A0A8S9Z867</accession>
<dbReference type="GO" id="GO:0031297">
    <property type="term" value="P:replication fork processing"/>
    <property type="evidence" value="ECO:0007669"/>
    <property type="project" value="TreeGrafter"/>
</dbReference>
<dbReference type="GO" id="GO:0042800">
    <property type="term" value="F:histone H3K4 methyltransferase activity"/>
    <property type="evidence" value="ECO:0007669"/>
    <property type="project" value="TreeGrafter"/>
</dbReference>
<proteinExistence type="predicted"/>
<name>A0A8S9Z867_9BILA</name>
<dbReference type="InterPro" id="IPR052709">
    <property type="entry name" value="Transposase-MT_Hybrid"/>
</dbReference>
<dbReference type="PANTHER" id="PTHR46060">
    <property type="entry name" value="MARINER MOS1 TRANSPOSASE-LIKE PROTEIN"/>
    <property type="match status" value="1"/>
</dbReference>
<keyword evidence="2" id="KW-1185">Reference proteome</keyword>